<dbReference type="EMBL" id="AP035768">
    <property type="protein sequence ID" value="BFO20471.1"/>
    <property type="molecule type" value="Genomic_DNA"/>
</dbReference>
<protein>
    <submittedName>
        <fullName evidence="1">Uncharacterized protein</fullName>
    </submittedName>
</protein>
<sequence length="124" mass="12559">MLLWLLPGGVRGLGLDGDELAAAVRAALEPVWRGAPSGGGWAGVSALLGETPANATRAWRDETARTLQEAAVGAVRRAAPDGFQVLLHADPVSYHCGANAGVDPGHILSVADGVVVPCTGVRGC</sequence>
<reference evidence="1" key="1">
    <citation type="submission" date="2024-06" db="EMBL/GenBank/DDBJ databases">
        <authorList>
            <consortium name="consrtm"/>
            <person name="Uemura M."/>
            <person name="Terahara T."/>
        </authorList>
    </citation>
    <scope>NUCLEOTIDE SEQUENCE</scope>
    <source>
        <strain evidence="1">KM77-8</strain>
    </source>
</reference>
<organism evidence="1">
    <name type="scientific">Streptomyces haneummycinicus</name>
    <dbReference type="NCBI Taxonomy" id="3074435"/>
    <lineage>
        <taxon>Bacteria</taxon>
        <taxon>Bacillati</taxon>
        <taxon>Actinomycetota</taxon>
        <taxon>Actinomycetes</taxon>
        <taxon>Kitasatosporales</taxon>
        <taxon>Streptomycetaceae</taxon>
        <taxon>Streptomyces</taxon>
    </lineage>
</organism>
<name>A0AAT9HT15_9ACTN</name>
<accession>A0AAT9HT15</accession>
<proteinExistence type="predicted"/>
<gene>
    <name evidence="1" type="ORF">SHKM778_68590</name>
</gene>
<evidence type="ECO:0000313" key="1">
    <source>
        <dbReference type="EMBL" id="BFO20471.1"/>
    </source>
</evidence>
<reference evidence="1" key="2">
    <citation type="submission" date="2024-07" db="EMBL/GenBank/DDBJ databases">
        <title>Streptomyces haneummycinica sp. nov., a new antibiotic-producing actinobacterium isolated from marine sediment.</title>
        <authorList>
            <person name="Uemura M."/>
            <person name="Hamada M."/>
            <person name="Hirano S."/>
            <person name="Kobayashi K."/>
            <person name="Ohshiro T."/>
            <person name="Kobayashi T."/>
            <person name="Terahara T."/>
        </authorList>
    </citation>
    <scope>NUCLEOTIDE SEQUENCE</scope>
    <source>
        <strain evidence="1">KM77-8</strain>
    </source>
</reference>
<dbReference type="AlphaFoldDB" id="A0AAT9HT15"/>